<proteinExistence type="predicted"/>
<dbReference type="PROSITE" id="PS50158">
    <property type="entry name" value="ZF_CCHC"/>
    <property type="match status" value="1"/>
</dbReference>
<name>A0AAD7GBA8_MYCRO</name>
<keyword evidence="2" id="KW-0863">Zinc-finger</keyword>
<dbReference type="GO" id="GO:0003676">
    <property type="term" value="F:nucleic acid binding"/>
    <property type="evidence" value="ECO:0007669"/>
    <property type="project" value="InterPro"/>
</dbReference>
<dbReference type="GO" id="GO:0006397">
    <property type="term" value="P:mRNA processing"/>
    <property type="evidence" value="ECO:0007669"/>
    <property type="project" value="UniProtKB-KW"/>
</dbReference>
<feature type="region of interest" description="Disordered" evidence="3">
    <location>
        <begin position="18"/>
        <end position="44"/>
    </location>
</feature>
<keyword evidence="6" id="KW-1185">Reference proteome</keyword>
<dbReference type="AlphaFoldDB" id="A0AAD7GBA8"/>
<feature type="non-terminal residue" evidence="5">
    <location>
        <position position="1"/>
    </location>
</feature>
<dbReference type="GO" id="GO:0008270">
    <property type="term" value="F:zinc ion binding"/>
    <property type="evidence" value="ECO:0007669"/>
    <property type="project" value="UniProtKB-KW"/>
</dbReference>
<dbReference type="Proteomes" id="UP001221757">
    <property type="component" value="Unassembled WGS sequence"/>
</dbReference>
<keyword evidence="1" id="KW-0507">mRNA processing</keyword>
<gene>
    <name evidence="5" type="ORF">B0H17DRAFT_871276</name>
</gene>
<keyword evidence="2" id="KW-0479">Metal-binding</keyword>
<comment type="caution">
    <text evidence="5">The sequence shown here is derived from an EMBL/GenBank/DDBJ whole genome shotgun (WGS) entry which is preliminary data.</text>
</comment>
<evidence type="ECO:0000313" key="6">
    <source>
        <dbReference type="Proteomes" id="UP001221757"/>
    </source>
</evidence>
<evidence type="ECO:0000256" key="1">
    <source>
        <dbReference type="ARBA" id="ARBA00022664"/>
    </source>
</evidence>
<dbReference type="InterPro" id="IPR001878">
    <property type="entry name" value="Znf_CCHC"/>
</dbReference>
<feature type="domain" description="CCHC-type" evidence="4">
    <location>
        <begin position="8"/>
        <end position="22"/>
    </location>
</feature>
<dbReference type="InterPro" id="IPR036875">
    <property type="entry name" value="Znf_CCHC_sf"/>
</dbReference>
<evidence type="ECO:0000313" key="5">
    <source>
        <dbReference type="EMBL" id="KAJ7686308.1"/>
    </source>
</evidence>
<organism evidence="5 6">
    <name type="scientific">Mycena rosella</name>
    <name type="common">Pink bonnet</name>
    <name type="synonym">Agaricus rosellus</name>
    <dbReference type="NCBI Taxonomy" id="1033263"/>
    <lineage>
        <taxon>Eukaryota</taxon>
        <taxon>Fungi</taxon>
        <taxon>Dikarya</taxon>
        <taxon>Basidiomycota</taxon>
        <taxon>Agaricomycotina</taxon>
        <taxon>Agaricomycetes</taxon>
        <taxon>Agaricomycetidae</taxon>
        <taxon>Agaricales</taxon>
        <taxon>Marasmiineae</taxon>
        <taxon>Mycenaceae</taxon>
        <taxon>Mycena</taxon>
    </lineage>
</organism>
<protein>
    <recommendedName>
        <fullName evidence="4">CCHC-type domain-containing protein</fullName>
    </recommendedName>
</protein>
<dbReference type="EMBL" id="JARKIE010000097">
    <property type="protein sequence ID" value="KAJ7686308.1"/>
    <property type="molecule type" value="Genomic_DNA"/>
</dbReference>
<evidence type="ECO:0000256" key="2">
    <source>
        <dbReference type="PROSITE-ProRule" id="PRU00047"/>
    </source>
</evidence>
<evidence type="ECO:0000259" key="4">
    <source>
        <dbReference type="PROSITE" id="PS50158"/>
    </source>
</evidence>
<evidence type="ECO:0000256" key="3">
    <source>
        <dbReference type="SAM" id="MobiDB-lite"/>
    </source>
</evidence>
<reference evidence="5" key="1">
    <citation type="submission" date="2023-03" db="EMBL/GenBank/DDBJ databases">
        <title>Massive genome expansion in bonnet fungi (Mycena s.s.) driven by repeated elements and novel gene families across ecological guilds.</title>
        <authorList>
            <consortium name="Lawrence Berkeley National Laboratory"/>
            <person name="Harder C.B."/>
            <person name="Miyauchi S."/>
            <person name="Viragh M."/>
            <person name="Kuo A."/>
            <person name="Thoen E."/>
            <person name="Andreopoulos B."/>
            <person name="Lu D."/>
            <person name="Skrede I."/>
            <person name="Drula E."/>
            <person name="Henrissat B."/>
            <person name="Morin E."/>
            <person name="Kohler A."/>
            <person name="Barry K."/>
            <person name="LaButti K."/>
            <person name="Morin E."/>
            <person name="Salamov A."/>
            <person name="Lipzen A."/>
            <person name="Mereny Z."/>
            <person name="Hegedus B."/>
            <person name="Baldrian P."/>
            <person name="Stursova M."/>
            <person name="Weitz H."/>
            <person name="Taylor A."/>
            <person name="Grigoriev I.V."/>
            <person name="Nagy L.G."/>
            <person name="Martin F."/>
            <person name="Kauserud H."/>
        </authorList>
    </citation>
    <scope>NUCLEOTIDE SEQUENCE</scope>
    <source>
        <strain evidence="5">CBHHK067</strain>
    </source>
</reference>
<dbReference type="SUPFAM" id="SSF57756">
    <property type="entry name" value="Retrovirus zinc finger-like domains"/>
    <property type="match status" value="1"/>
</dbReference>
<feature type="non-terminal residue" evidence="5">
    <location>
        <position position="79"/>
    </location>
</feature>
<sequence length="79" mass="8393">GDGKSVMRCFNCDLRGHMKSECWKPGGGREGQGPKQKGRNGPHYAQAHDNVAFATSTALAANNSTADQMIDSAATPHFC</sequence>
<keyword evidence="2" id="KW-0862">Zinc</keyword>
<accession>A0AAD7GBA8</accession>